<comment type="caution">
    <text evidence="3">The sequence shown here is derived from an EMBL/GenBank/DDBJ whole genome shotgun (WGS) entry which is preliminary data.</text>
</comment>
<name>A0A9P3G8J2_9APHY</name>
<feature type="domain" description="F-box" evidence="2">
    <location>
        <begin position="54"/>
        <end position="111"/>
    </location>
</feature>
<dbReference type="SUPFAM" id="SSF52058">
    <property type="entry name" value="L domain-like"/>
    <property type="match status" value="1"/>
</dbReference>
<feature type="region of interest" description="Disordered" evidence="1">
    <location>
        <begin position="560"/>
        <end position="625"/>
    </location>
</feature>
<dbReference type="Gene3D" id="3.80.10.10">
    <property type="entry name" value="Ribonuclease Inhibitor"/>
    <property type="match status" value="1"/>
</dbReference>
<protein>
    <submittedName>
        <fullName evidence="3">F-box protein</fullName>
    </submittedName>
</protein>
<dbReference type="Gene3D" id="1.20.1280.50">
    <property type="match status" value="1"/>
</dbReference>
<evidence type="ECO:0000256" key="1">
    <source>
        <dbReference type="SAM" id="MobiDB-lite"/>
    </source>
</evidence>
<dbReference type="Proteomes" id="UP000703269">
    <property type="component" value="Unassembled WGS sequence"/>
</dbReference>
<dbReference type="PANTHER" id="PTHR38926">
    <property type="entry name" value="F-BOX DOMAIN CONTAINING PROTEIN, EXPRESSED"/>
    <property type="match status" value="1"/>
</dbReference>
<dbReference type="AlphaFoldDB" id="A0A9P3G8J2"/>
<evidence type="ECO:0000313" key="3">
    <source>
        <dbReference type="EMBL" id="GJE90032.1"/>
    </source>
</evidence>
<dbReference type="EMBL" id="BPQB01000015">
    <property type="protein sequence ID" value="GJE90032.1"/>
    <property type="molecule type" value="Genomic_DNA"/>
</dbReference>
<feature type="compositionally biased region" description="Basic and acidic residues" evidence="1">
    <location>
        <begin position="608"/>
        <end position="619"/>
    </location>
</feature>
<dbReference type="InterPro" id="IPR032675">
    <property type="entry name" value="LRR_dom_sf"/>
</dbReference>
<gene>
    <name evidence="3" type="ORF">PsYK624_061530</name>
</gene>
<sequence>MESTPDYCEQELVAQKFASPEQIDTLSDQYQQQILELQSRRRALHLLRNERATINRLPPEVLGEIFVLVAQSYAENEYFDRHHSNDFGWLAVAQVCQRWRRVALDTARVWSFIPLRGRHIRWIDPLLQRSRRTGLTMIQSDYKNKIARTVLEDTLYEHMDRIKMLAVCLDSENIGPDGETLKLEAPLLETLKATFADKFCGRRLEHFANASWPCLKSLECVYASPEQLQALLRPTLTSLTVERTTPFLTIEVLLGLLANLSQLRSLRLMNCIEDMKGPMDQAESSSRPVDLPSLQALHLHDTTVGISSAHLLNHLIIPSSASVHFTSRSKGTRDQVSFIVSAFAAKTHGPEEQGAAKALDIATWDYLGTRISLYWQDALARVDRTTDIPWPPPPCGTLPKATLSLGNFGDEVLDAFTSHRDLLSEIRHVRCQSTDLDEKSSWDLLGKLPSIEELDLDSIPYSSVSSFLKHFDDDSTFPNLRALRLSSVVWNRRHRDLTRGNSHDGSLLFPLLRALVIRQQCAPLPLQTLELLSAVNLGISDKDEAFLDQLVELVEEFEYDDAEDDASHDCSTCPSEAEDDETRACSGDEGDEDLPLGGSEPSEPQRTVAKEKDSGKSDGADDITE</sequence>
<evidence type="ECO:0000313" key="4">
    <source>
        <dbReference type="Proteomes" id="UP000703269"/>
    </source>
</evidence>
<reference evidence="3 4" key="1">
    <citation type="submission" date="2021-08" db="EMBL/GenBank/DDBJ databases">
        <title>Draft Genome Sequence of Phanerochaete sordida strain YK-624.</title>
        <authorList>
            <person name="Mori T."/>
            <person name="Dohra H."/>
            <person name="Suzuki T."/>
            <person name="Kawagishi H."/>
            <person name="Hirai H."/>
        </authorList>
    </citation>
    <scope>NUCLEOTIDE SEQUENCE [LARGE SCALE GENOMIC DNA]</scope>
    <source>
        <strain evidence="3 4">YK-624</strain>
    </source>
</reference>
<evidence type="ECO:0000259" key="2">
    <source>
        <dbReference type="Pfam" id="PF12937"/>
    </source>
</evidence>
<proteinExistence type="predicted"/>
<accession>A0A9P3G8J2</accession>
<dbReference type="Pfam" id="PF12937">
    <property type="entry name" value="F-box-like"/>
    <property type="match status" value="1"/>
</dbReference>
<dbReference type="OrthoDB" id="3264373at2759"/>
<organism evidence="3 4">
    <name type="scientific">Phanerochaete sordida</name>
    <dbReference type="NCBI Taxonomy" id="48140"/>
    <lineage>
        <taxon>Eukaryota</taxon>
        <taxon>Fungi</taxon>
        <taxon>Dikarya</taxon>
        <taxon>Basidiomycota</taxon>
        <taxon>Agaricomycotina</taxon>
        <taxon>Agaricomycetes</taxon>
        <taxon>Polyporales</taxon>
        <taxon>Phanerochaetaceae</taxon>
        <taxon>Phanerochaete</taxon>
    </lineage>
</organism>
<dbReference type="PANTHER" id="PTHR38926:SF72">
    <property type="entry name" value="IM:7136021-RELATED"/>
    <property type="match status" value="1"/>
</dbReference>
<keyword evidence="4" id="KW-1185">Reference proteome</keyword>
<dbReference type="InterPro" id="IPR001810">
    <property type="entry name" value="F-box_dom"/>
</dbReference>